<feature type="transmembrane region" description="Helical" evidence="1">
    <location>
        <begin position="63"/>
        <end position="84"/>
    </location>
</feature>
<dbReference type="EMBL" id="CP030057">
    <property type="protein sequence ID" value="QOZ57512.1"/>
    <property type="molecule type" value="Genomic_DNA"/>
</dbReference>
<reference evidence="2 3" key="1">
    <citation type="submission" date="2018-06" db="EMBL/GenBank/DDBJ databases">
        <title>Comparative genomics of rhizobia nodulating Arachis hypogaea in China.</title>
        <authorList>
            <person name="Li Y."/>
        </authorList>
    </citation>
    <scope>NUCLEOTIDE SEQUENCE [LARGE SCALE GENOMIC DNA]</scope>
    <source>
        <strain evidence="2 3">CCBAU 51658</strain>
    </source>
</reference>
<accession>A0ABX6U856</accession>
<sequence>MTNALHRPRVRTCPSCGSAVNSGALTCNSCGGVIAVENVLSRLKQEFRYQAERIGWSIRDPEILIWVLAVFPILILPPLLALFMSMRSSRPSLSDGPASKSNQSLFVAIVAVCNIVLSIMFWRWLSELSLSGLSIGMLLRSLGFNVHSPASPAGQI</sequence>
<proteinExistence type="predicted"/>
<evidence type="ECO:0008006" key="4">
    <source>
        <dbReference type="Google" id="ProtNLM"/>
    </source>
</evidence>
<gene>
    <name evidence="2" type="ORF">XH86_01220</name>
</gene>
<keyword evidence="3" id="KW-1185">Reference proteome</keyword>
<evidence type="ECO:0000256" key="1">
    <source>
        <dbReference type="SAM" id="Phobius"/>
    </source>
</evidence>
<organism evidence="2 3">
    <name type="scientific">Bradyrhizobium guangdongense</name>
    <dbReference type="NCBI Taxonomy" id="1325090"/>
    <lineage>
        <taxon>Bacteria</taxon>
        <taxon>Pseudomonadati</taxon>
        <taxon>Pseudomonadota</taxon>
        <taxon>Alphaproteobacteria</taxon>
        <taxon>Hyphomicrobiales</taxon>
        <taxon>Nitrobacteraceae</taxon>
        <taxon>Bradyrhizobium</taxon>
    </lineage>
</organism>
<dbReference type="Proteomes" id="UP000593880">
    <property type="component" value="Chromosome"/>
</dbReference>
<name>A0ABX6U856_9BRAD</name>
<keyword evidence="1" id="KW-1133">Transmembrane helix</keyword>
<feature type="transmembrane region" description="Helical" evidence="1">
    <location>
        <begin position="105"/>
        <end position="125"/>
    </location>
</feature>
<keyword evidence="1" id="KW-0472">Membrane</keyword>
<protein>
    <recommendedName>
        <fullName evidence="4">Zinc ribbon domain-containing protein</fullName>
    </recommendedName>
</protein>
<keyword evidence="1" id="KW-0812">Transmembrane</keyword>
<evidence type="ECO:0000313" key="3">
    <source>
        <dbReference type="Proteomes" id="UP000593880"/>
    </source>
</evidence>
<evidence type="ECO:0000313" key="2">
    <source>
        <dbReference type="EMBL" id="QOZ57512.1"/>
    </source>
</evidence>